<evidence type="ECO:0000313" key="3">
    <source>
        <dbReference type="Proteomes" id="UP001189429"/>
    </source>
</evidence>
<evidence type="ECO:0000313" key="2">
    <source>
        <dbReference type="EMBL" id="CAK0831089.1"/>
    </source>
</evidence>
<comment type="caution">
    <text evidence="2">The sequence shown here is derived from an EMBL/GenBank/DDBJ whole genome shotgun (WGS) entry which is preliminary data.</text>
</comment>
<feature type="region of interest" description="Disordered" evidence="1">
    <location>
        <begin position="687"/>
        <end position="773"/>
    </location>
</feature>
<accession>A0ABN9SHD3</accession>
<dbReference type="EMBL" id="CAUYUJ010011113">
    <property type="protein sequence ID" value="CAK0831089.1"/>
    <property type="molecule type" value="Genomic_DNA"/>
</dbReference>
<feature type="compositionally biased region" description="Low complexity" evidence="1">
    <location>
        <begin position="747"/>
        <end position="769"/>
    </location>
</feature>
<proteinExistence type="predicted"/>
<sequence>ADPLEAYHRSLADGAAARRRLLSLQAQRAEAGACCGRLGAPLPAPSWEGLERFVEEQVSLLRGQLGLAPLWDPRLRARLRRRPEVAGVEWGRLASAGGPGSALMSAAAADGREAAELLGVGPAHGRRFAAHVWVYGFPDACAAAAHLLWHPVFGAQRAGLRAAVTCAPARVASARRATRGQVLVAAAWEAGGPGDALPTSPALPAALAAASPGKRLQRAAVELAGAGRSDEFADLAPDLLEELLEAATMAAAVPAAAPPAGRAARQAAAVPRFRVRLRDLEATLDGGTDCRGSLATAERGLAASSAEEAEAAFASQGRGPERPEPPSPSALPRPLQVRLAALREPAAAGPPPGWPAEAAAGSATSSSAPAASATASSEAVAEGAEAGGAGGTGREASVAAVSSEATTVAKPASVGAAEDARAAAFPAARAASARQGQQRRLCAELCKNYSSGDGDALSLAAAQSMAGWIAEMVKGTRAQAVSSDGNVVPVDVRLAADPWTMHVALAGEAHEVRLADIEAVACGENAGRALRGRLEGRPPPGLVVMTLKGGSCLALKFPRPGAPPEAFAARLAELCEEERSCRPPQEPRPQPAVEAPACGGPSTYGHRDFWLDPPSSGLAAAHRPLPPRARDAAGVATPTTTVPVLVPAEPAPSDRPRATRAFAAPLAPPHSAPPWTQQVLGQAPFAHQTAAVEASPRPSLRPRTPSPQPLPGAALRGLSQTPPLPARQPAAGAPPSPVPRAPPPRPAAALPWGPLAPGPAAAAGRWRPPQRAWSAPGPLPLPVAIGWETLARTHAGVPGAGHEATASAAATMARVATAVVARMQTTALTMTANVRAPQDGAPPAPALAEAVGHRGIMSSRAPLGAPTARSGGS</sequence>
<dbReference type="Proteomes" id="UP001189429">
    <property type="component" value="Unassembled WGS sequence"/>
</dbReference>
<protein>
    <submittedName>
        <fullName evidence="2">Uncharacterized protein</fullName>
    </submittedName>
</protein>
<feature type="compositionally biased region" description="Low complexity" evidence="1">
    <location>
        <begin position="632"/>
        <end position="648"/>
    </location>
</feature>
<feature type="region of interest" description="Disordered" evidence="1">
    <location>
        <begin position="301"/>
        <end position="332"/>
    </location>
</feature>
<gene>
    <name evidence="2" type="ORF">PCOR1329_LOCUS29528</name>
</gene>
<feature type="compositionally biased region" description="Low complexity" evidence="1">
    <location>
        <begin position="302"/>
        <end position="315"/>
    </location>
</feature>
<feature type="region of interest" description="Disordered" evidence="1">
    <location>
        <begin position="345"/>
        <end position="398"/>
    </location>
</feature>
<feature type="compositionally biased region" description="Pro residues" evidence="1">
    <location>
        <begin position="722"/>
        <end position="746"/>
    </location>
</feature>
<reference evidence="2" key="1">
    <citation type="submission" date="2023-10" db="EMBL/GenBank/DDBJ databases">
        <authorList>
            <person name="Chen Y."/>
            <person name="Shah S."/>
            <person name="Dougan E. K."/>
            <person name="Thang M."/>
            <person name="Chan C."/>
        </authorList>
    </citation>
    <scope>NUCLEOTIDE SEQUENCE [LARGE SCALE GENOMIC DNA]</scope>
</reference>
<feature type="non-terminal residue" evidence="2">
    <location>
        <position position="1"/>
    </location>
</feature>
<evidence type="ECO:0000256" key="1">
    <source>
        <dbReference type="SAM" id="MobiDB-lite"/>
    </source>
</evidence>
<name>A0ABN9SHD3_9DINO</name>
<feature type="region of interest" description="Disordered" evidence="1">
    <location>
        <begin position="606"/>
        <end position="656"/>
    </location>
</feature>
<keyword evidence="3" id="KW-1185">Reference proteome</keyword>
<feature type="compositionally biased region" description="Low complexity" evidence="1">
    <location>
        <begin position="355"/>
        <end position="384"/>
    </location>
</feature>
<organism evidence="2 3">
    <name type="scientific">Prorocentrum cordatum</name>
    <dbReference type="NCBI Taxonomy" id="2364126"/>
    <lineage>
        <taxon>Eukaryota</taxon>
        <taxon>Sar</taxon>
        <taxon>Alveolata</taxon>
        <taxon>Dinophyceae</taxon>
        <taxon>Prorocentrales</taxon>
        <taxon>Prorocentraceae</taxon>
        <taxon>Prorocentrum</taxon>
    </lineage>
</organism>